<dbReference type="AlphaFoldDB" id="A0A1W1BBG9"/>
<dbReference type="EMBL" id="FPHE01000014">
    <property type="protein sequence ID" value="SFV50931.1"/>
    <property type="molecule type" value="Genomic_DNA"/>
</dbReference>
<evidence type="ECO:0000256" key="1">
    <source>
        <dbReference type="SAM" id="Phobius"/>
    </source>
</evidence>
<keyword evidence="1" id="KW-0472">Membrane</keyword>
<protein>
    <submittedName>
        <fullName evidence="2">Uncharacterized protein</fullName>
    </submittedName>
</protein>
<organism evidence="2">
    <name type="scientific">hydrothermal vent metagenome</name>
    <dbReference type="NCBI Taxonomy" id="652676"/>
    <lineage>
        <taxon>unclassified sequences</taxon>
        <taxon>metagenomes</taxon>
        <taxon>ecological metagenomes</taxon>
    </lineage>
</organism>
<gene>
    <name evidence="2" type="ORF">MNB_SV-12-1106</name>
</gene>
<keyword evidence="1" id="KW-0812">Transmembrane</keyword>
<sequence>MSNQEQYVTITHYKEREFYFLNYAIQTEDGIIPKEIEQFHESDKVEFVKKIRTLQSQHPNNHIVSISLLANQTISQENDRNRTTARIFSDNFVTQESIDIGDIPTTLYFSPFAILYQQYKDILDDKITLLIGLFDRKLFMIFATTDRIHQSWIIGTRGLTEKQVADRVYKSMQAYFKISYSFADHIEMLISDDSPKLLKVLREELSLHIELHQNSIHNLLHNMASSQEVAESSYIKSFKKIELSPRSTRSKIAEHSTKNYSEIKRRALPENQNLNDIMIKDNRGFFDSIKSIFSGASMASAVPLLIVLAVGGFFSMKNGTILNQINQKSMQISAHQTNLNLTAVSQKLFKAIGKNGELKKATISTKEVDIRGVVWGIEPLKNSLNKLYKDGKFVIKPLENFMTEFSFTAK</sequence>
<name>A0A1W1BBG9_9ZZZZ</name>
<feature type="transmembrane region" description="Helical" evidence="1">
    <location>
        <begin position="292"/>
        <end position="314"/>
    </location>
</feature>
<accession>A0A1W1BBG9</accession>
<keyword evidence="1" id="KW-1133">Transmembrane helix</keyword>
<evidence type="ECO:0000313" key="2">
    <source>
        <dbReference type="EMBL" id="SFV50931.1"/>
    </source>
</evidence>
<reference evidence="2" key="1">
    <citation type="submission" date="2016-10" db="EMBL/GenBank/DDBJ databases">
        <authorList>
            <person name="de Groot N.N."/>
        </authorList>
    </citation>
    <scope>NUCLEOTIDE SEQUENCE</scope>
</reference>
<proteinExistence type="predicted"/>